<dbReference type="HOGENOM" id="CLU_1723458_0_0_1"/>
<dbReference type="GeneID" id="19403185"/>
<accession>R0K4D3</accession>
<proteinExistence type="predicted"/>
<protein>
    <submittedName>
        <fullName evidence="2">Uncharacterized protein</fullName>
    </submittedName>
</protein>
<name>R0K4D3_EXST2</name>
<dbReference type="AlphaFoldDB" id="R0K4D3"/>
<evidence type="ECO:0000313" key="3">
    <source>
        <dbReference type="Proteomes" id="UP000016935"/>
    </source>
</evidence>
<feature type="region of interest" description="Disordered" evidence="1">
    <location>
        <begin position="1"/>
        <end position="34"/>
    </location>
</feature>
<dbReference type="RefSeq" id="XP_008024360.1">
    <property type="nucleotide sequence ID" value="XM_008026169.1"/>
</dbReference>
<organism evidence="2 3">
    <name type="scientific">Exserohilum turcicum (strain 28A)</name>
    <name type="common">Northern leaf blight fungus</name>
    <name type="synonym">Setosphaeria turcica</name>
    <dbReference type="NCBI Taxonomy" id="671987"/>
    <lineage>
        <taxon>Eukaryota</taxon>
        <taxon>Fungi</taxon>
        <taxon>Dikarya</taxon>
        <taxon>Ascomycota</taxon>
        <taxon>Pezizomycotina</taxon>
        <taxon>Dothideomycetes</taxon>
        <taxon>Pleosporomycetidae</taxon>
        <taxon>Pleosporales</taxon>
        <taxon>Pleosporineae</taxon>
        <taxon>Pleosporaceae</taxon>
        <taxon>Exserohilum</taxon>
    </lineage>
</organism>
<evidence type="ECO:0000256" key="1">
    <source>
        <dbReference type="SAM" id="MobiDB-lite"/>
    </source>
</evidence>
<dbReference type="Proteomes" id="UP000016935">
    <property type="component" value="Unassembled WGS sequence"/>
</dbReference>
<gene>
    <name evidence="2" type="ORF">SETTUDRAFT_27884</name>
</gene>
<keyword evidence="3" id="KW-1185">Reference proteome</keyword>
<dbReference type="EMBL" id="KB908559">
    <property type="protein sequence ID" value="EOA87948.1"/>
    <property type="molecule type" value="Genomic_DNA"/>
</dbReference>
<sequence length="152" mass="16289">MSYPSYDNASLDQHRRTPEPGSSSTPSTVTLNSSSLLPTPSTFSLYTCSASSPPSTHSAPLSHSHKTLRRILPHEYELAYARLNGSDDVHVLGHSCAGGKGKGKMMVVGDEVHADGTQSEVLQWRGAGAHSVLGSHAMNYTGSRKMWSHDVV</sequence>
<feature type="compositionally biased region" description="Low complexity" evidence="1">
    <location>
        <begin position="19"/>
        <end position="34"/>
    </location>
</feature>
<reference evidence="2 3" key="1">
    <citation type="journal article" date="2012" name="PLoS Pathog.">
        <title>Diverse lifestyles and strategies of plant pathogenesis encoded in the genomes of eighteen Dothideomycetes fungi.</title>
        <authorList>
            <person name="Ohm R.A."/>
            <person name="Feau N."/>
            <person name="Henrissat B."/>
            <person name="Schoch C.L."/>
            <person name="Horwitz B.A."/>
            <person name="Barry K.W."/>
            <person name="Condon B.J."/>
            <person name="Copeland A.C."/>
            <person name="Dhillon B."/>
            <person name="Glaser F."/>
            <person name="Hesse C.N."/>
            <person name="Kosti I."/>
            <person name="LaButti K."/>
            <person name="Lindquist E.A."/>
            <person name="Lucas S."/>
            <person name="Salamov A.A."/>
            <person name="Bradshaw R.E."/>
            <person name="Ciuffetti L."/>
            <person name="Hamelin R.C."/>
            <person name="Kema G.H.J."/>
            <person name="Lawrence C."/>
            <person name="Scott J.A."/>
            <person name="Spatafora J.W."/>
            <person name="Turgeon B.G."/>
            <person name="de Wit P.J.G.M."/>
            <person name="Zhong S."/>
            <person name="Goodwin S.B."/>
            <person name="Grigoriev I.V."/>
        </authorList>
    </citation>
    <scope>NUCLEOTIDE SEQUENCE [LARGE SCALE GENOMIC DNA]</scope>
    <source>
        <strain evidence="3">28A</strain>
    </source>
</reference>
<evidence type="ECO:0000313" key="2">
    <source>
        <dbReference type="EMBL" id="EOA87948.1"/>
    </source>
</evidence>
<feature type="compositionally biased region" description="Polar residues" evidence="1">
    <location>
        <begin position="1"/>
        <end position="11"/>
    </location>
</feature>
<reference evidence="2 3" key="2">
    <citation type="journal article" date="2013" name="PLoS Genet.">
        <title>Comparative genome structure, secondary metabolite, and effector coding capacity across Cochliobolus pathogens.</title>
        <authorList>
            <person name="Condon B.J."/>
            <person name="Leng Y."/>
            <person name="Wu D."/>
            <person name="Bushley K.E."/>
            <person name="Ohm R.A."/>
            <person name="Otillar R."/>
            <person name="Martin J."/>
            <person name="Schackwitz W."/>
            <person name="Grimwood J."/>
            <person name="MohdZainudin N."/>
            <person name="Xue C."/>
            <person name="Wang R."/>
            <person name="Manning V.A."/>
            <person name="Dhillon B."/>
            <person name="Tu Z.J."/>
            <person name="Steffenson B.J."/>
            <person name="Salamov A."/>
            <person name="Sun H."/>
            <person name="Lowry S."/>
            <person name="LaButti K."/>
            <person name="Han J."/>
            <person name="Copeland A."/>
            <person name="Lindquist E."/>
            <person name="Barry K."/>
            <person name="Schmutz J."/>
            <person name="Baker S.E."/>
            <person name="Ciuffetti L.M."/>
            <person name="Grigoriev I.V."/>
            <person name="Zhong S."/>
            <person name="Turgeon B.G."/>
        </authorList>
    </citation>
    <scope>NUCLEOTIDE SEQUENCE [LARGE SCALE GENOMIC DNA]</scope>
    <source>
        <strain evidence="3">28A</strain>
    </source>
</reference>